<evidence type="ECO:0000313" key="2">
    <source>
        <dbReference type="EMBL" id="CUA71966.1"/>
    </source>
</evidence>
<feature type="domain" description="F-box" evidence="1">
    <location>
        <begin position="402"/>
        <end position="437"/>
    </location>
</feature>
<dbReference type="Proteomes" id="UP000044841">
    <property type="component" value="Unassembled WGS sequence"/>
</dbReference>
<gene>
    <name evidence="2" type="ORF">RSOLAG22IIIB_09982</name>
</gene>
<protein>
    <recommendedName>
        <fullName evidence="1">F-box domain-containing protein</fullName>
    </recommendedName>
</protein>
<dbReference type="AlphaFoldDB" id="A0A0K6G0C0"/>
<dbReference type="InterPro" id="IPR001810">
    <property type="entry name" value="F-box_dom"/>
</dbReference>
<accession>A0A0K6G0C0</accession>
<reference evidence="2 3" key="1">
    <citation type="submission" date="2015-07" db="EMBL/GenBank/DDBJ databases">
        <authorList>
            <person name="Noorani M."/>
        </authorList>
    </citation>
    <scope>NUCLEOTIDE SEQUENCE [LARGE SCALE GENOMIC DNA]</scope>
    <source>
        <strain evidence="2">BBA 69670</strain>
    </source>
</reference>
<dbReference type="EMBL" id="CYGV01001276">
    <property type="protein sequence ID" value="CUA71966.1"/>
    <property type="molecule type" value="Genomic_DNA"/>
</dbReference>
<name>A0A0K6G0C0_9AGAM</name>
<organism evidence="2 3">
    <name type="scientific">Rhizoctonia solani</name>
    <dbReference type="NCBI Taxonomy" id="456999"/>
    <lineage>
        <taxon>Eukaryota</taxon>
        <taxon>Fungi</taxon>
        <taxon>Dikarya</taxon>
        <taxon>Basidiomycota</taxon>
        <taxon>Agaricomycotina</taxon>
        <taxon>Agaricomycetes</taxon>
        <taxon>Cantharellales</taxon>
        <taxon>Ceratobasidiaceae</taxon>
        <taxon>Rhizoctonia</taxon>
    </lineage>
</organism>
<sequence>MGTRGYFAYRYKKKYYRQYLPCDAYPSHYGQQLANAVPRDPIAFKDWVAAKTKMLDNIKPSEEEVVISDEHSDSPGYNLCADLGFTFIGGSIEWTYVIDLDNLIFTVNGVTHFKLDNMPPSEPGLEGYFENEVPIPPQHLGTALGLWPLPGFDVQGRQEAYEALDPIITPAIEWGISTWDKLNFSQKFSIELVHFLIQKTSHEVALAYAPHIRQKTGGYCWDVLCAAIPSIPLAYDNSKGSFTRSLSDQCGHRPYAMCCKLGIDHIKAFQSGGLGDDYCWIRGCLVTFCVWLGDSAYVANEVEQMVRKMEHDGHGECIGIILSSQYEIIAVAVDDGLKPTRKVRHTPVLSIRPSADMPGETSDGLLLLSQLLSPPLTGPQPSWRAPRPIQCTQPAIARNTKWSRFPSETIQEIVLYADTKTYLSLCQVSKSVRSICLARPRVGEYTLLRQTTGYKLTSDARYPNNGVPTILSLGRVYPRFMGGRWKAWELSPKQLAKVKEGGCPGEILAKAEDRANHPFSD</sequence>
<proteinExistence type="predicted"/>
<evidence type="ECO:0000313" key="3">
    <source>
        <dbReference type="Proteomes" id="UP000044841"/>
    </source>
</evidence>
<dbReference type="Pfam" id="PF00646">
    <property type="entry name" value="F-box"/>
    <property type="match status" value="1"/>
</dbReference>
<keyword evidence="3" id="KW-1185">Reference proteome</keyword>
<evidence type="ECO:0000259" key="1">
    <source>
        <dbReference type="Pfam" id="PF00646"/>
    </source>
</evidence>